<accession>A0A1F8F3M6</accession>
<evidence type="ECO:0000313" key="2">
    <source>
        <dbReference type="EMBL" id="OGN06846.1"/>
    </source>
</evidence>
<organism evidence="2 3">
    <name type="scientific">Candidatus Yanofskybacteria bacterium RIFCSPHIGHO2_02_FULL_38_22b</name>
    <dbReference type="NCBI Taxonomy" id="1802673"/>
    <lineage>
        <taxon>Bacteria</taxon>
        <taxon>Candidatus Yanofskyibacteriota</taxon>
    </lineage>
</organism>
<protein>
    <recommendedName>
        <fullName evidence="4">YtkA-like domain-containing protein</fullName>
    </recommendedName>
</protein>
<proteinExistence type="predicted"/>
<keyword evidence="1" id="KW-0472">Membrane</keyword>
<keyword evidence="1" id="KW-1133">Transmembrane helix</keyword>
<sequence length="174" mass="19393">MKKYHFSAFLLFYFLSFIFGFNSLAHGLGQSLEKEVNGYFIDVGYDAVDSIEAGVPIRFDFNLLTKDRLSTEDFTSVWVKIAPRDKGLSFAGFLHRPEFLLTGMSYTFQNAGQYEITVRFLDKEDKNLAEASFPLEVQGGDLEQQALLQAIGAGIGGLVLGAITAWLLKNKKTS</sequence>
<dbReference type="AlphaFoldDB" id="A0A1F8F3M6"/>
<evidence type="ECO:0008006" key="4">
    <source>
        <dbReference type="Google" id="ProtNLM"/>
    </source>
</evidence>
<dbReference type="Proteomes" id="UP000176834">
    <property type="component" value="Unassembled WGS sequence"/>
</dbReference>
<name>A0A1F8F3M6_9BACT</name>
<keyword evidence="1" id="KW-0812">Transmembrane</keyword>
<comment type="caution">
    <text evidence="2">The sequence shown here is derived from an EMBL/GenBank/DDBJ whole genome shotgun (WGS) entry which is preliminary data.</text>
</comment>
<dbReference type="EMBL" id="MGJN01000014">
    <property type="protein sequence ID" value="OGN06846.1"/>
    <property type="molecule type" value="Genomic_DNA"/>
</dbReference>
<reference evidence="2 3" key="1">
    <citation type="journal article" date="2016" name="Nat. Commun.">
        <title>Thousands of microbial genomes shed light on interconnected biogeochemical processes in an aquifer system.</title>
        <authorList>
            <person name="Anantharaman K."/>
            <person name="Brown C.T."/>
            <person name="Hug L.A."/>
            <person name="Sharon I."/>
            <person name="Castelle C.J."/>
            <person name="Probst A.J."/>
            <person name="Thomas B.C."/>
            <person name="Singh A."/>
            <person name="Wilkins M.J."/>
            <person name="Karaoz U."/>
            <person name="Brodie E.L."/>
            <person name="Williams K.H."/>
            <person name="Hubbard S.S."/>
            <person name="Banfield J.F."/>
        </authorList>
    </citation>
    <scope>NUCLEOTIDE SEQUENCE [LARGE SCALE GENOMIC DNA]</scope>
</reference>
<evidence type="ECO:0000256" key="1">
    <source>
        <dbReference type="SAM" id="Phobius"/>
    </source>
</evidence>
<gene>
    <name evidence="2" type="ORF">A3B86_03030</name>
</gene>
<feature type="transmembrane region" description="Helical" evidence="1">
    <location>
        <begin position="146"/>
        <end position="168"/>
    </location>
</feature>
<evidence type="ECO:0000313" key="3">
    <source>
        <dbReference type="Proteomes" id="UP000176834"/>
    </source>
</evidence>